<dbReference type="PROSITE" id="PS50030">
    <property type="entry name" value="UBA"/>
    <property type="match status" value="2"/>
</dbReference>
<dbReference type="Gene3D" id="3.10.20.90">
    <property type="entry name" value="Phosphatidylinositol 3-kinase Catalytic Subunit, Chain A, domain 1"/>
    <property type="match status" value="1"/>
</dbReference>
<reference evidence="9" key="1">
    <citation type="submission" date="2021-01" db="EMBL/GenBank/DDBJ databases">
        <authorList>
            <person name="Corre E."/>
            <person name="Pelletier E."/>
            <person name="Niang G."/>
            <person name="Scheremetjew M."/>
            <person name="Finn R."/>
            <person name="Kale V."/>
            <person name="Holt S."/>
            <person name="Cochrane G."/>
            <person name="Meng A."/>
            <person name="Brown T."/>
            <person name="Cohen L."/>
        </authorList>
    </citation>
    <scope>NUCLEOTIDE SEQUENCE</scope>
    <source>
        <strain evidence="9">CCMP722</strain>
    </source>
</reference>
<evidence type="ECO:0000256" key="3">
    <source>
        <dbReference type="ARBA" id="ARBA00023204"/>
    </source>
</evidence>
<dbReference type="GO" id="GO:0003684">
    <property type="term" value="F:damaged DNA binding"/>
    <property type="evidence" value="ECO:0007669"/>
    <property type="project" value="UniProtKB-UniRule"/>
</dbReference>
<dbReference type="Pfam" id="PF00240">
    <property type="entry name" value="ubiquitin"/>
    <property type="match status" value="1"/>
</dbReference>
<comment type="similarity">
    <text evidence="5">Belongs to the RAD23 family.</text>
</comment>
<keyword evidence="5" id="KW-0963">Cytoplasm</keyword>
<feature type="domain" description="UBA" evidence="7">
    <location>
        <begin position="164"/>
        <end position="205"/>
    </location>
</feature>
<dbReference type="InterPro" id="IPR015360">
    <property type="entry name" value="XPC-bd"/>
</dbReference>
<dbReference type="PRINTS" id="PR01839">
    <property type="entry name" value="RAD23PROTEIN"/>
</dbReference>
<accession>A0A7S0RW17</accession>
<feature type="compositionally biased region" description="Low complexity" evidence="6">
    <location>
        <begin position="232"/>
        <end position="241"/>
    </location>
</feature>
<evidence type="ECO:0000256" key="2">
    <source>
        <dbReference type="ARBA" id="ARBA00022763"/>
    </source>
</evidence>
<dbReference type="GO" id="GO:0005829">
    <property type="term" value="C:cytosol"/>
    <property type="evidence" value="ECO:0007669"/>
    <property type="project" value="TreeGrafter"/>
</dbReference>
<keyword evidence="3 5" id="KW-0234">DNA repair</keyword>
<protein>
    <recommendedName>
        <fullName evidence="5">Ubiquitin receptor RAD23</fullName>
    </recommendedName>
    <alternativeName>
        <fullName evidence="5">DNA repair protein RAD23</fullName>
    </alternativeName>
</protein>
<dbReference type="Pfam" id="PF09280">
    <property type="entry name" value="XPC-binding"/>
    <property type="match status" value="1"/>
</dbReference>
<dbReference type="Pfam" id="PF00627">
    <property type="entry name" value="UBA"/>
    <property type="match status" value="2"/>
</dbReference>
<dbReference type="Gene3D" id="1.10.10.540">
    <property type="entry name" value="XPC-binding domain"/>
    <property type="match status" value="1"/>
</dbReference>
<dbReference type="FunFam" id="1.10.8.10:FF:000002">
    <property type="entry name" value="UV excision repair protein RAD23 homolog"/>
    <property type="match status" value="1"/>
</dbReference>
<comment type="function">
    <text evidence="5">Multiubiquitin chain receptor involved in modulation of proteasomal degradation. Involved in nucleotide excision repair.</text>
</comment>
<dbReference type="InterPro" id="IPR015940">
    <property type="entry name" value="UBA"/>
</dbReference>
<sequence>MKVTLKTVAGVNFLVDVEPTDTIGTVKQKVEAEKGAADFPAKWLVIVYKGKVLKDETTVGENDVQEAPNGFMVILVQKPKAPPATPATPAPVAATPAPAAPPVGATPAVAPTPAVPPAETPIVPPAPARAPVPATAAPTPIPMAQPGTPASDQAFLGESALVAGAELEVTITGIMEMGFEREQVVRAMRAAFNNPDRAVEYLMTGIPEEEAPPAAAPPAAQAGAPAVGTPAAAAAAAPGGPNTQPLNMFAPQPAGGAAGAAAADGPLSFLRNNQQFQALLGMVQAQPQILQPMLQELGRANPQLLELINNNQDEFLRLINEPPPEGMDLALSQMMGGLGGEDGEEGAEQMQIHITPEEKEAIDRLVSMGFERGMAIEAFFACDKNETLAVNYLLSEQLAPEFQE</sequence>
<dbReference type="InterPro" id="IPR004806">
    <property type="entry name" value="Rad23"/>
</dbReference>
<organism evidence="9">
    <name type="scientific">Pyramimonas obovata</name>
    <dbReference type="NCBI Taxonomy" id="1411642"/>
    <lineage>
        <taxon>Eukaryota</taxon>
        <taxon>Viridiplantae</taxon>
        <taxon>Chlorophyta</taxon>
        <taxon>Pyramimonadophyceae</taxon>
        <taxon>Pyramimonadales</taxon>
        <taxon>Pyramimonadaceae</taxon>
        <taxon>Pyramimonas</taxon>
        <taxon>Pyramimonas incertae sedis</taxon>
    </lineage>
</organism>
<comment type="subcellular location">
    <subcellularLocation>
        <location evidence="5">Nucleus</location>
    </subcellularLocation>
    <subcellularLocation>
        <location evidence="5">Cytoplasm</location>
    </subcellularLocation>
</comment>
<dbReference type="InterPro" id="IPR006636">
    <property type="entry name" value="STI1_HS-bd"/>
</dbReference>
<dbReference type="InterPro" id="IPR000626">
    <property type="entry name" value="Ubiquitin-like_dom"/>
</dbReference>
<evidence type="ECO:0000259" key="8">
    <source>
        <dbReference type="PROSITE" id="PS50053"/>
    </source>
</evidence>
<dbReference type="SMART" id="SM00213">
    <property type="entry name" value="UBQ"/>
    <property type="match status" value="1"/>
</dbReference>
<gene>
    <name evidence="9" type="ORF">POBO1169_LOCUS19028</name>
</gene>
<dbReference type="GO" id="GO:0043161">
    <property type="term" value="P:proteasome-mediated ubiquitin-dependent protein catabolic process"/>
    <property type="evidence" value="ECO:0007669"/>
    <property type="project" value="UniProtKB-UniRule"/>
</dbReference>
<dbReference type="GO" id="GO:0005654">
    <property type="term" value="C:nucleoplasm"/>
    <property type="evidence" value="ECO:0007669"/>
    <property type="project" value="TreeGrafter"/>
</dbReference>
<dbReference type="AlphaFoldDB" id="A0A7S0RW17"/>
<dbReference type="PANTHER" id="PTHR10621:SF0">
    <property type="entry name" value="UV EXCISION REPAIR PROTEIN RAD23"/>
    <property type="match status" value="1"/>
</dbReference>
<dbReference type="CDD" id="cd01805">
    <property type="entry name" value="Ubl_Rad23"/>
    <property type="match status" value="1"/>
</dbReference>
<feature type="domain" description="Ubiquitin-like" evidence="8">
    <location>
        <begin position="1"/>
        <end position="66"/>
    </location>
</feature>
<dbReference type="GO" id="GO:0006289">
    <property type="term" value="P:nucleotide-excision repair"/>
    <property type="evidence" value="ECO:0007669"/>
    <property type="project" value="UniProtKB-UniRule"/>
</dbReference>
<feature type="region of interest" description="Disordered" evidence="6">
    <location>
        <begin position="232"/>
        <end position="261"/>
    </location>
</feature>
<dbReference type="PROSITE" id="PS50053">
    <property type="entry name" value="UBIQUITIN_2"/>
    <property type="match status" value="1"/>
</dbReference>
<dbReference type="NCBIfam" id="TIGR00601">
    <property type="entry name" value="rad23"/>
    <property type="match status" value="1"/>
</dbReference>
<dbReference type="EMBL" id="HBFA01038017">
    <property type="protein sequence ID" value="CAD8689264.1"/>
    <property type="molecule type" value="Transcribed_RNA"/>
</dbReference>
<keyword evidence="2 5" id="KW-0227">DNA damage</keyword>
<evidence type="ECO:0000256" key="6">
    <source>
        <dbReference type="SAM" id="MobiDB-lite"/>
    </source>
</evidence>
<dbReference type="Gene3D" id="1.10.8.10">
    <property type="entry name" value="DNA helicase RuvA subunit, C-terminal domain"/>
    <property type="match status" value="2"/>
</dbReference>
<dbReference type="PANTHER" id="PTHR10621">
    <property type="entry name" value="UV EXCISION REPAIR PROTEIN RAD23"/>
    <property type="match status" value="1"/>
</dbReference>
<dbReference type="InterPro" id="IPR009060">
    <property type="entry name" value="UBA-like_sf"/>
</dbReference>
<dbReference type="SUPFAM" id="SSF101238">
    <property type="entry name" value="XPC-binding domain"/>
    <property type="match status" value="1"/>
</dbReference>
<feature type="domain" description="UBA" evidence="7">
    <location>
        <begin position="355"/>
        <end position="396"/>
    </location>
</feature>
<evidence type="ECO:0000313" key="9">
    <source>
        <dbReference type="EMBL" id="CAD8689264.1"/>
    </source>
</evidence>
<evidence type="ECO:0000256" key="5">
    <source>
        <dbReference type="RuleBase" id="RU367049"/>
    </source>
</evidence>
<dbReference type="SMART" id="SM00727">
    <property type="entry name" value="STI1"/>
    <property type="match status" value="1"/>
</dbReference>
<dbReference type="GO" id="GO:0031593">
    <property type="term" value="F:polyubiquitin modification-dependent protein binding"/>
    <property type="evidence" value="ECO:0007669"/>
    <property type="project" value="UniProtKB-UniRule"/>
</dbReference>
<name>A0A7S0RW17_9CHLO</name>
<dbReference type="InterPro" id="IPR036353">
    <property type="entry name" value="XPC-bd_sf"/>
</dbReference>
<dbReference type="FunFam" id="1.10.10.540:FF:000001">
    <property type="entry name" value="UV excision repair protein RAD23 B"/>
    <property type="match status" value="1"/>
</dbReference>
<dbReference type="InterPro" id="IPR029071">
    <property type="entry name" value="Ubiquitin-like_domsf"/>
</dbReference>
<evidence type="ECO:0000256" key="4">
    <source>
        <dbReference type="ARBA" id="ARBA00023242"/>
    </source>
</evidence>
<dbReference type="CDD" id="cd14280">
    <property type="entry name" value="UBA1_Rad23_like"/>
    <property type="match status" value="1"/>
</dbReference>
<evidence type="ECO:0000259" key="7">
    <source>
        <dbReference type="PROSITE" id="PS50030"/>
    </source>
</evidence>
<proteinExistence type="inferred from homology"/>
<evidence type="ECO:0000256" key="1">
    <source>
        <dbReference type="ARBA" id="ARBA00022737"/>
    </source>
</evidence>
<dbReference type="GO" id="GO:0070628">
    <property type="term" value="F:proteasome binding"/>
    <property type="evidence" value="ECO:0007669"/>
    <property type="project" value="TreeGrafter"/>
</dbReference>
<feature type="compositionally biased region" description="Low complexity" evidence="6">
    <location>
        <begin position="250"/>
        <end position="261"/>
    </location>
</feature>
<dbReference type="SMART" id="SM00165">
    <property type="entry name" value="UBA"/>
    <property type="match status" value="2"/>
</dbReference>
<dbReference type="FunFam" id="1.10.8.10:FF:000003">
    <property type="entry name" value="UV excision repair protein RAD23 homolog"/>
    <property type="match status" value="1"/>
</dbReference>
<keyword evidence="4 5" id="KW-0539">Nucleus</keyword>
<dbReference type="SUPFAM" id="SSF54236">
    <property type="entry name" value="Ubiquitin-like"/>
    <property type="match status" value="1"/>
</dbReference>
<dbReference type="SUPFAM" id="SSF46934">
    <property type="entry name" value="UBA-like"/>
    <property type="match status" value="2"/>
</dbReference>
<keyword evidence="1" id="KW-0677">Repeat</keyword>
<dbReference type="GO" id="GO:0043130">
    <property type="term" value="F:ubiquitin binding"/>
    <property type="evidence" value="ECO:0007669"/>
    <property type="project" value="UniProtKB-UniRule"/>
</dbReference>